<evidence type="ECO:0000313" key="2">
    <source>
        <dbReference type="EMBL" id="QDZ21735.1"/>
    </source>
</evidence>
<feature type="compositionally biased region" description="Basic and acidic residues" evidence="1">
    <location>
        <begin position="142"/>
        <end position="157"/>
    </location>
</feature>
<feature type="compositionally biased region" description="Basic and acidic residues" evidence="1">
    <location>
        <begin position="78"/>
        <end position="92"/>
    </location>
</feature>
<feature type="compositionally biased region" description="Low complexity" evidence="1">
    <location>
        <begin position="171"/>
        <end position="197"/>
    </location>
</feature>
<dbReference type="Proteomes" id="UP000316726">
    <property type="component" value="Chromosome 6"/>
</dbReference>
<organism evidence="2 3">
    <name type="scientific">Chloropicon primus</name>
    <dbReference type="NCBI Taxonomy" id="1764295"/>
    <lineage>
        <taxon>Eukaryota</taxon>
        <taxon>Viridiplantae</taxon>
        <taxon>Chlorophyta</taxon>
        <taxon>Chloropicophyceae</taxon>
        <taxon>Chloropicales</taxon>
        <taxon>Chloropicaceae</taxon>
        <taxon>Chloropicon</taxon>
    </lineage>
</organism>
<evidence type="ECO:0000256" key="1">
    <source>
        <dbReference type="SAM" id="MobiDB-lite"/>
    </source>
</evidence>
<protein>
    <submittedName>
        <fullName evidence="2">Uncharacterized protein</fullName>
    </submittedName>
</protein>
<sequence>MKRNDSSRLCKELAGLSPWGWDSRIQLHPPGPASKRDFSEVDKLALHHQIDSTQPPATGEGGVRPVERVVSVGCAKNTRRDAPSRLPAKIDDLFGGSGVGKAERRPSPLPRGSGSARKRERERSANSGGCKKIRIKLTVPTEQEKAHKEVRTGDSGKKAKAPTKGAGGKAGAVATARSSPPKSKASPPKQQKSSPPKLKAKSKKVLAERKVNVPKSGAGEVKKAQKSPSPSKRAHASLKGKKTKAEDAGKAKKRVEEKKVAVFEEPPKKETKPPRKFRGLRRFQPKAKVAKPKPMSAMLSSACVLLKAIDKVEGWLY</sequence>
<feature type="region of interest" description="Disordered" evidence="1">
    <location>
        <begin position="74"/>
        <end position="289"/>
    </location>
</feature>
<reference evidence="2 3" key="1">
    <citation type="submission" date="2018-07" db="EMBL/GenBank/DDBJ databases">
        <title>The complete nuclear genome of the prasinophyte Chloropicon primus (CCMP1205).</title>
        <authorList>
            <person name="Pombert J.-F."/>
            <person name="Otis C."/>
            <person name="Turmel M."/>
            <person name="Lemieux C."/>
        </authorList>
    </citation>
    <scope>NUCLEOTIDE SEQUENCE [LARGE SCALE GENOMIC DNA]</scope>
    <source>
        <strain evidence="2 3">CCMP1205</strain>
    </source>
</reference>
<dbReference type="AlphaFoldDB" id="A0A5B8MQ50"/>
<feature type="compositionally biased region" description="Basic residues" evidence="1">
    <location>
        <begin position="274"/>
        <end position="289"/>
    </location>
</feature>
<evidence type="ECO:0000313" key="3">
    <source>
        <dbReference type="Proteomes" id="UP000316726"/>
    </source>
</evidence>
<name>A0A5B8MQ50_9CHLO</name>
<feature type="compositionally biased region" description="Basic and acidic residues" evidence="1">
    <location>
        <begin position="243"/>
        <end position="273"/>
    </location>
</feature>
<feature type="compositionally biased region" description="Basic residues" evidence="1">
    <location>
        <begin position="232"/>
        <end position="242"/>
    </location>
</feature>
<proteinExistence type="predicted"/>
<dbReference type="EMBL" id="CP031039">
    <property type="protein sequence ID" value="QDZ21735.1"/>
    <property type="molecule type" value="Genomic_DNA"/>
</dbReference>
<keyword evidence="3" id="KW-1185">Reference proteome</keyword>
<gene>
    <name evidence="2" type="ORF">A3770_06p42530</name>
</gene>
<accession>A0A5B8MQ50</accession>